<name>A0A292PSV7_9PEZI</name>
<dbReference type="AlphaFoldDB" id="A0A292PSV7"/>
<evidence type="ECO:0008006" key="4">
    <source>
        <dbReference type="Google" id="ProtNLM"/>
    </source>
</evidence>
<feature type="compositionally biased region" description="Basic residues" evidence="1">
    <location>
        <begin position="681"/>
        <end position="695"/>
    </location>
</feature>
<dbReference type="PANTHER" id="PTHR46434:SF1">
    <property type="entry name" value="GENETIC INTERACTOR OF PROHIBITINS 3, MITOCHONDRIAL"/>
    <property type="match status" value="1"/>
</dbReference>
<dbReference type="Proteomes" id="UP001412239">
    <property type="component" value="Unassembled WGS sequence"/>
</dbReference>
<dbReference type="GO" id="GO:0005739">
    <property type="term" value="C:mitochondrion"/>
    <property type="evidence" value="ECO:0007669"/>
    <property type="project" value="TreeGrafter"/>
</dbReference>
<evidence type="ECO:0000313" key="2">
    <source>
        <dbReference type="EMBL" id="CUS09537.1"/>
    </source>
</evidence>
<feature type="region of interest" description="Disordered" evidence="1">
    <location>
        <begin position="674"/>
        <end position="712"/>
    </location>
</feature>
<keyword evidence="3" id="KW-1185">Reference proteome</keyword>
<evidence type="ECO:0000313" key="3">
    <source>
        <dbReference type="Proteomes" id="UP001412239"/>
    </source>
</evidence>
<dbReference type="SUPFAM" id="SSF52540">
    <property type="entry name" value="P-loop containing nucleoside triphosphate hydrolases"/>
    <property type="match status" value="1"/>
</dbReference>
<dbReference type="InterPro" id="IPR050896">
    <property type="entry name" value="Mito_lipid_metab_GTPase"/>
</dbReference>
<proteinExistence type="predicted"/>
<protein>
    <recommendedName>
        <fullName evidence="4">Genetic interactor of prohibitins 3, mitochondrial</fullName>
    </recommendedName>
</protein>
<evidence type="ECO:0000256" key="1">
    <source>
        <dbReference type="SAM" id="MobiDB-lite"/>
    </source>
</evidence>
<accession>A0A292PSV7</accession>
<sequence length="712" mass="79470">MFSRIRIRVWAHQLPYIYPTTHWRLRSVPLRRGLASTPRFFEQDVSSDTATPPLKSPGAVREEEDLSWVPGYCPGCGAPSQRQDPNLPGHYSRLTRRQRFGDLTIKSQKQHSEENIFHGTLERLRSQSGPETQSPELREFLAAAPASSPPPTSVNVAPAEAGLICGRCRGIRYHHRGSELPAYPTLRTLTNLIQNSPHTRNHIYHLIDAADLPMSLQPELREHLYKNLPLPLRRGLTISYVVTRADILMASSQQVWSLTTYIKKRIKDALPEDEKIEDVMNRTHIISTRNGWGVGRVKDEIRIRTGGVWIIGGVNVGKSRFVMEMWPEGGESRPVTREEAAEYEILPEDDGGTEVKAGGEGVEREKEEEAYDHPLYPQYVAPTVSDMPGTTAAPIKIAYRVSSRGGRKWGEMIDLPGFERWVSYSKNGLLKYVRPELRAAVAMNKRVKGQQYTIKAGQSLILGGLILITPRISGRGGQVVLATPFTNLPAHIASTYKSLKWLEHPEPESVDHLYYPAPTTVPLPESLIPQKPPKRSEPSTASPPPAGLPLPHHHKITSAEDYKGTPPRPQEHLIPPLLPPHFASAGVVEITEDVTLRRNPFLSMSELESLPYIILGRDLLLEGIGWVELNVQMSKNQHFRTDGVVEVEVFTPEGRGAGSRTSMGAAMMRKEMEKVQARSGVRQRKAMKGEKKKAKVGAMKGEKKAKMGGRGR</sequence>
<reference evidence="2" key="1">
    <citation type="submission" date="2015-10" db="EMBL/GenBank/DDBJ databases">
        <authorList>
            <person name="Regsiter A."/>
            <person name="william w."/>
        </authorList>
    </citation>
    <scope>NUCLEOTIDE SEQUENCE</scope>
    <source>
        <strain evidence="2">Montdore</strain>
    </source>
</reference>
<dbReference type="Gene3D" id="3.40.50.300">
    <property type="entry name" value="P-loop containing nucleotide triphosphate hydrolases"/>
    <property type="match status" value="1"/>
</dbReference>
<dbReference type="EMBL" id="LN891077">
    <property type="protein sequence ID" value="CUS09537.1"/>
    <property type="molecule type" value="Genomic_DNA"/>
</dbReference>
<gene>
    <name evidence="2" type="ORF">GSTUAT00006338001</name>
</gene>
<feature type="region of interest" description="Disordered" evidence="1">
    <location>
        <begin position="524"/>
        <end position="574"/>
    </location>
</feature>
<dbReference type="InterPro" id="IPR027417">
    <property type="entry name" value="P-loop_NTPase"/>
</dbReference>
<organism evidence="2 3">
    <name type="scientific">Tuber aestivum</name>
    <name type="common">summer truffle</name>
    <dbReference type="NCBI Taxonomy" id="59557"/>
    <lineage>
        <taxon>Eukaryota</taxon>
        <taxon>Fungi</taxon>
        <taxon>Dikarya</taxon>
        <taxon>Ascomycota</taxon>
        <taxon>Pezizomycotina</taxon>
        <taxon>Pezizomycetes</taxon>
        <taxon>Pezizales</taxon>
        <taxon>Tuberaceae</taxon>
        <taxon>Tuber</taxon>
    </lineage>
</organism>
<dbReference type="PANTHER" id="PTHR46434">
    <property type="entry name" value="GENETIC INTERACTOR OF PROHIBITINS 3, MITOCHONDRIAL"/>
    <property type="match status" value="1"/>
</dbReference>